<dbReference type="InterPro" id="IPR025662">
    <property type="entry name" value="Sigma_54_int_dom_ATP-bd_1"/>
</dbReference>
<dbReference type="CDD" id="cd00009">
    <property type="entry name" value="AAA"/>
    <property type="match status" value="1"/>
</dbReference>
<dbReference type="InterPro" id="IPR009057">
    <property type="entry name" value="Homeodomain-like_sf"/>
</dbReference>
<dbReference type="PANTHER" id="PTHR32071:SF113">
    <property type="entry name" value="ALGINATE BIOSYNTHESIS TRANSCRIPTIONAL REGULATORY PROTEIN ALGB"/>
    <property type="match status" value="1"/>
</dbReference>
<feature type="domain" description="Response regulatory" evidence="9">
    <location>
        <begin position="4"/>
        <end position="117"/>
    </location>
</feature>
<dbReference type="Gene3D" id="1.10.10.60">
    <property type="entry name" value="Homeodomain-like"/>
    <property type="match status" value="1"/>
</dbReference>
<dbReference type="GO" id="GO:0006355">
    <property type="term" value="P:regulation of DNA-templated transcription"/>
    <property type="evidence" value="ECO:0007669"/>
    <property type="project" value="InterPro"/>
</dbReference>
<evidence type="ECO:0008006" key="12">
    <source>
        <dbReference type="Google" id="ProtNLM"/>
    </source>
</evidence>
<dbReference type="Pfam" id="PF00072">
    <property type="entry name" value="Response_reg"/>
    <property type="match status" value="1"/>
</dbReference>
<dbReference type="FunFam" id="3.40.50.300:FF:000006">
    <property type="entry name" value="DNA-binding transcriptional regulator NtrC"/>
    <property type="match status" value="1"/>
</dbReference>
<dbReference type="SUPFAM" id="SSF52172">
    <property type="entry name" value="CheY-like"/>
    <property type="match status" value="1"/>
</dbReference>
<keyword evidence="5" id="KW-0010">Activator</keyword>
<dbReference type="Gene3D" id="3.40.50.300">
    <property type="entry name" value="P-loop containing nucleotide triphosphate hydrolases"/>
    <property type="match status" value="1"/>
</dbReference>
<dbReference type="InterPro" id="IPR003593">
    <property type="entry name" value="AAA+_ATPase"/>
</dbReference>
<evidence type="ECO:0000256" key="4">
    <source>
        <dbReference type="ARBA" id="ARBA00023125"/>
    </source>
</evidence>
<keyword evidence="1" id="KW-0547">Nucleotide-binding</keyword>
<dbReference type="PROSITE" id="PS50110">
    <property type="entry name" value="RESPONSE_REGULATORY"/>
    <property type="match status" value="1"/>
</dbReference>
<dbReference type="InterPro" id="IPR027417">
    <property type="entry name" value="P-loop_NTPase"/>
</dbReference>
<dbReference type="InterPro" id="IPR002197">
    <property type="entry name" value="HTH_Fis"/>
</dbReference>
<comment type="caution">
    <text evidence="10">The sequence shown here is derived from an EMBL/GenBank/DDBJ whole genome shotgun (WGS) entry which is preliminary data.</text>
</comment>
<keyword evidence="6" id="KW-0804">Transcription</keyword>
<evidence type="ECO:0000256" key="1">
    <source>
        <dbReference type="ARBA" id="ARBA00022741"/>
    </source>
</evidence>
<evidence type="ECO:0000256" key="6">
    <source>
        <dbReference type="ARBA" id="ARBA00023163"/>
    </source>
</evidence>
<dbReference type="InterPro" id="IPR058031">
    <property type="entry name" value="AAA_lid_NorR"/>
</dbReference>
<dbReference type="PROSITE" id="PS00676">
    <property type="entry name" value="SIGMA54_INTERACT_2"/>
    <property type="match status" value="1"/>
</dbReference>
<dbReference type="Gene3D" id="1.10.8.60">
    <property type="match status" value="1"/>
</dbReference>
<dbReference type="Pfam" id="PF25601">
    <property type="entry name" value="AAA_lid_14"/>
    <property type="match status" value="1"/>
</dbReference>
<evidence type="ECO:0000313" key="11">
    <source>
        <dbReference type="Proteomes" id="UP000178602"/>
    </source>
</evidence>
<evidence type="ECO:0000259" key="8">
    <source>
        <dbReference type="PROSITE" id="PS50045"/>
    </source>
</evidence>
<evidence type="ECO:0000256" key="5">
    <source>
        <dbReference type="ARBA" id="ARBA00023159"/>
    </source>
</evidence>
<dbReference type="SUPFAM" id="SSF46689">
    <property type="entry name" value="Homeodomain-like"/>
    <property type="match status" value="1"/>
</dbReference>
<dbReference type="InterPro" id="IPR011006">
    <property type="entry name" value="CheY-like_superfamily"/>
</dbReference>
<reference evidence="10 11" key="1">
    <citation type="journal article" date="2016" name="Nat. Commun.">
        <title>Thousands of microbial genomes shed light on interconnected biogeochemical processes in an aquifer system.</title>
        <authorList>
            <person name="Anantharaman K."/>
            <person name="Brown C.T."/>
            <person name="Hug L.A."/>
            <person name="Sharon I."/>
            <person name="Castelle C.J."/>
            <person name="Probst A.J."/>
            <person name="Thomas B.C."/>
            <person name="Singh A."/>
            <person name="Wilkins M.J."/>
            <person name="Karaoz U."/>
            <person name="Brodie E.L."/>
            <person name="Williams K.H."/>
            <person name="Hubbard S.S."/>
            <person name="Banfield J.F."/>
        </authorList>
    </citation>
    <scope>NUCLEOTIDE SEQUENCE [LARGE SCALE GENOMIC DNA]</scope>
</reference>
<evidence type="ECO:0000256" key="7">
    <source>
        <dbReference type="PROSITE-ProRule" id="PRU00169"/>
    </source>
</evidence>
<evidence type="ECO:0000256" key="3">
    <source>
        <dbReference type="ARBA" id="ARBA00023015"/>
    </source>
</evidence>
<dbReference type="GO" id="GO:0000160">
    <property type="term" value="P:phosphorelay signal transduction system"/>
    <property type="evidence" value="ECO:0007669"/>
    <property type="project" value="InterPro"/>
</dbReference>
<name>A0A1F4T789_UNCSA</name>
<evidence type="ECO:0000313" key="10">
    <source>
        <dbReference type="EMBL" id="OGC28612.1"/>
    </source>
</evidence>
<dbReference type="InterPro" id="IPR002078">
    <property type="entry name" value="Sigma_54_int"/>
</dbReference>
<dbReference type="PANTHER" id="PTHR32071">
    <property type="entry name" value="TRANSCRIPTIONAL REGULATORY PROTEIN"/>
    <property type="match status" value="1"/>
</dbReference>
<dbReference type="PROSITE" id="PS50045">
    <property type="entry name" value="SIGMA54_INTERACT_4"/>
    <property type="match status" value="1"/>
</dbReference>
<protein>
    <recommendedName>
        <fullName evidence="12">Fis family transcriptional regulator</fullName>
    </recommendedName>
</protein>
<dbReference type="SUPFAM" id="SSF52540">
    <property type="entry name" value="P-loop containing nucleoside triphosphate hydrolases"/>
    <property type="match status" value="1"/>
</dbReference>
<dbReference type="AlphaFoldDB" id="A0A1F4T789"/>
<organism evidence="10 11">
    <name type="scientific">candidate division WOR-1 bacterium RIFOXYC12_FULL_54_18</name>
    <dbReference type="NCBI Taxonomy" id="1802584"/>
    <lineage>
        <taxon>Bacteria</taxon>
        <taxon>Bacillati</taxon>
        <taxon>Saganbacteria</taxon>
    </lineage>
</organism>
<dbReference type="PRINTS" id="PR01590">
    <property type="entry name" value="HTHFIS"/>
</dbReference>
<evidence type="ECO:0000256" key="2">
    <source>
        <dbReference type="ARBA" id="ARBA00022840"/>
    </source>
</evidence>
<keyword evidence="2" id="KW-0067">ATP-binding</keyword>
<dbReference type="SMART" id="SM00448">
    <property type="entry name" value="REC"/>
    <property type="match status" value="1"/>
</dbReference>
<dbReference type="PROSITE" id="PS00688">
    <property type="entry name" value="SIGMA54_INTERACT_3"/>
    <property type="match status" value="1"/>
</dbReference>
<dbReference type="GO" id="GO:0043565">
    <property type="term" value="F:sequence-specific DNA binding"/>
    <property type="evidence" value="ECO:0007669"/>
    <property type="project" value="InterPro"/>
</dbReference>
<dbReference type="InterPro" id="IPR025943">
    <property type="entry name" value="Sigma_54_int_dom_ATP-bd_2"/>
</dbReference>
<dbReference type="GO" id="GO:0005524">
    <property type="term" value="F:ATP binding"/>
    <property type="evidence" value="ECO:0007669"/>
    <property type="project" value="UniProtKB-KW"/>
</dbReference>
<gene>
    <name evidence="10" type="ORF">A3K49_06620</name>
</gene>
<feature type="domain" description="Sigma-54 factor interaction" evidence="8">
    <location>
        <begin position="142"/>
        <end position="371"/>
    </location>
</feature>
<dbReference type="EMBL" id="MEUG01000001">
    <property type="protein sequence ID" value="OGC28612.1"/>
    <property type="molecule type" value="Genomic_DNA"/>
</dbReference>
<dbReference type="Pfam" id="PF02954">
    <property type="entry name" value="HTH_8"/>
    <property type="match status" value="1"/>
</dbReference>
<keyword evidence="7" id="KW-0597">Phosphoprotein</keyword>
<dbReference type="PROSITE" id="PS00675">
    <property type="entry name" value="SIGMA54_INTERACT_1"/>
    <property type="match status" value="1"/>
</dbReference>
<accession>A0A1F4T789</accession>
<proteinExistence type="predicted"/>
<dbReference type="InterPro" id="IPR025944">
    <property type="entry name" value="Sigma_54_int_dom_CS"/>
</dbReference>
<keyword evidence="4" id="KW-0238">DNA-binding</keyword>
<feature type="modified residue" description="4-aspartylphosphate" evidence="7">
    <location>
        <position position="52"/>
    </location>
</feature>
<dbReference type="Gene3D" id="3.40.50.2300">
    <property type="match status" value="1"/>
</dbReference>
<dbReference type="SMART" id="SM00382">
    <property type="entry name" value="AAA"/>
    <property type="match status" value="1"/>
</dbReference>
<evidence type="ECO:0000259" key="9">
    <source>
        <dbReference type="PROSITE" id="PS50110"/>
    </source>
</evidence>
<dbReference type="FunFam" id="1.10.8.60:FF:000014">
    <property type="entry name" value="DNA-binding transcriptional regulator NtrC"/>
    <property type="match status" value="1"/>
</dbReference>
<dbReference type="Proteomes" id="UP000178602">
    <property type="component" value="Unassembled WGS sequence"/>
</dbReference>
<dbReference type="InterPro" id="IPR001789">
    <property type="entry name" value="Sig_transdc_resp-reg_receiver"/>
</dbReference>
<keyword evidence="3" id="KW-0805">Transcription regulation</keyword>
<sequence length="448" mass="50371">MNSKILVVDDEKSMRESMKMLLEGRYELHFAASGREAIDLVKKLPIDLVLLDIHLPEIDGIEVLKIIKGVDDSIEVIMITAVVMVGKAVEAIRSGAYDYITKPFDIEALQEQVAKVLEKRSLTRENFSLRALIDRDEQFEKIIGTSDRIKEIFGIIEDVAQSNSTVIITGESGTGKELVARAIHNRSARKEKLFVAVNCAAIPENLLESELFGHEAGSFTGAAERQLGKFEIASGGTIFLDEIGSLPLPMQAKLLRAIQEKEIERVGGQKPIPVDVRIVSATNSDLREEIKNRKFREDLYYRLNVIPINLPPLRERKEDLPLLANHFLAKYNREFGKKIRGIKKEVLPHLLAYDWPGNVRELENLIERLVVLTKEGFIEANQLPVEIKGKSACESGYNESSLTRAVKKFEIDFIKQTLEKTGGKKGKAAKILGIHRNTLRNITKKLKI</sequence>
<dbReference type="Pfam" id="PF00158">
    <property type="entry name" value="Sigma54_activat"/>
    <property type="match status" value="1"/>
</dbReference>